<name>A0A7K4HZY0_ESCFE</name>
<dbReference type="GeneID" id="75057829"/>
<organism evidence="1 2">
    <name type="scientific">Escherichia fergusonii</name>
    <dbReference type="NCBI Taxonomy" id="564"/>
    <lineage>
        <taxon>Bacteria</taxon>
        <taxon>Pseudomonadati</taxon>
        <taxon>Pseudomonadota</taxon>
        <taxon>Gammaproteobacteria</taxon>
        <taxon>Enterobacterales</taxon>
        <taxon>Enterobacteriaceae</taxon>
        <taxon>Escherichia</taxon>
    </lineage>
</organism>
<evidence type="ECO:0008006" key="3">
    <source>
        <dbReference type="Google" id="ProtNLM"/>
    </source>
</evidence>
<dbReference type="AlphaFoldDB" id="A0A7K4HZY0"/>
<dbReference type="Proteomes" id="UP000510927">
    <property type="component" value="Chromosome"/>
</dbReference>
<dbReference type="PROSITE" id="PS51257">
    <property type="entry name" value="PROKAR_LIPOPROTEIN"/>
    <property type="match status" value="1"/>
</dbReference>
<dbReference type="InterPro" id="IPR025731">
    <property type="entry name" value="YecR-like"/>
</dbReference>
<dbReference type="Pfam" id="PF13992">
    <property type="entry name" value="YecR"/>
    <property type="match status" value="1"/>
</dbReference>
<reference evidence="1 2" key="1">
    <citation type="submission" date="2020-06" db="EMBL/GenBank/DDBJ databases">
        <title>REHAB project genomes.</title>
        <authorList>
            <person name="Shaw L.P."/>
        </authorList>
    </citation>
    <scope>NUCLEOTIDE SEQUENCE [LARGE SCALE GENOMIC DNA]</scope>
    <source>
        <strain evidence="1 2">RHB28-C13</strain>
    </source>
</reference>
<protein>
    <recommendedName>
        <fullName evidence="3">Lipoprotein</fullName>
    </recommendedName>
</protein>
<evidence type="ECO:0000313" key="1">
    <source>
        <dbReference type="EMBL" id="QLM99927.1"/>
    </source>
</evidence>
<accession>A0A7K4HZY0</accession>
<evidence type="ECO:0000313" key="2">
    <source>
        <dbReference type="Proteomes" id="UP000510927"/>
    </source>
</evidence>
<dbReference type="RefSeq" id="WP_000706230.1">
    <property type="nucleotide sequence ID" value="NZ_AP027926.1"/>
</dbReference>
<proteinExistence type="predicted"/>
<gene>
    <name evidence="1" type="ORF">HVY52_08940</name>
</gene>
<dbReference type="EMBL" id="CP055675">
    <property type="protein sequence ID" value="QLM99927.1"/>
    <property type="molecule type" value="Genomic_DNA"/>
</dbReference>
<sequence>MKIVFLSLILLTLSGCTVTRQAHVSEIDVPNAVVRLTWQQMILQDARTDPYVAQGLANNACLQSGFGQAVAYGQPVATCSLFAGSLCLNTTFTLSYQCQPSTPIIVQFYPD</sequence>
<dbReference type="OMA" id="VTIQYKC"/>